<sequence length="236" mass="26204">MTVALILAGGYGKRLRPLTDDKPKPLVEVAGKPIIVWQIEWLKKHGITDFVVLAGYRKEKIIESLGSGSKLGVSVSYVIEDEPLGTGGAIKNARLIYSSQEFFIVVNGDIITNIDVEPLFDSLKGDPQAVAAMALVQLRSPYGIVETDNFNHVISFKEKPIIGNYWINAGVYVMRSSIVEYLPDRGDIERTAFPRLAAESKLIAVKYELTKNYWKSIDTYKDLEEASVDLQATPLI</sequence>
<dbReference type="KEGG" id="asc:ASAC_1095"/>
<keyword evidence="3" id="KW-1185">Reference proteome</keyword>
<organism evidence="2 3">
    <name type="scientific">Acidilobus saccharovorans (strain DSM 16705 / JCM 18335 / VKM B-2471 / 345-15)</name>
    <dbReference type="NCBI Taxonomy" id="666510"/>
    <lineage>
        <taxon>Archaea</taxon>
        <taxon>Thermoproteota</taxon>
        <taxon>Thermoprotei</taxon>
        <taxon>Acidilobales</taxon>
        <taxon>Acidilobaceae</taxon>
        <taxon>Acidilobus</taxon>
    </lineage>
</organism>
<dbReference type="eggNOG" id="arCOG00663">
    <property type="taxonomic scope" value="Archaea"/>
</dbReference>
<dbReference type="OrthoDB" id="15372at2157"/>
<evidence type="ECO:0000313" key="3">
    <source>
        <dbReference type="Proteomes" id="UP000000346"/>
    </source>
</evidence>
<dbReference type="Pfam" id="PF00483">
    <property type="entry name" value="NTP_transferase"/>
    <property type="match status" value="1"/>
</dbReference>
<dbReference type="FunCoup" id="D9Q2G2">
    <property type="interactions" value="2"/>
</dbReference>
<dbReference type="InterPro" id="IPR050486">
    <property type="entry name" value="Mannose-1P_guanyltransferase"/>
</dbReference>
<dbReference type="Gene3D" id="3.90.550.10">
    <property type="entry name" value="Spore Coat Polysaccharide Biosynthesis Protein SpsA, Chain A"/>
    <property type="match status" value="1"/>
</dbReference>
<dbReference type="Proteomes" id="UP000000346">
    <property type="component" value="Chromosome"/>
</dbReference>
<gene>
    <name evidence="2" type="ordered locus">ASAC_1095</name>
</gene>
<reference evidence="2 3" key="1">
    <citation type="journal article" date="2010" name="Appl. Environ. Microbiol.">
        <title>The genome sequence of the crenarchaeon Acidilobus saccharovorans supports a new order, Acidilobales, and suggests an important ecological role in terrestrial acidic hot springs.</title>
        <authorList>
            <person name="Mardanov A.V."/>
            <person name="Svetlitchnyi V.A."/>
            <person name="Beletsky A.V."/>
            <person name="Prokofeva M.I."/>
            <person name="Bonch-Osmolovskaya E.A."/>
            <person name="Ravin N.V."/>
            <person name="Skryabin K.G."/>
        </authorList>
    </citation>
    <scope>NUCLEOTIDE SEQUENCE [LARGE SCALE GENOMIC DNA]</scope>
    <source>
        <strain evidence="3">DSM 16705 / JCM 18335 / VKM B-2471 / 345-15</strain>
    </source>
</reference>
<evidence type="ECO:0000259" key="1">
    <source>
        <dbReference type="Pfam" id="PF00483"/>
    </source>
</evidence>
<dbReference type="SUPFAM" id="SSF53448">
    <property type="entry name" value="Nucleotide-diphospho-sugar transferases"/>
    <property type="match status" value="1"/>
</dbReference>
<dbReference type="InterPro" id="IPR029044">
    <property type="entry name" value="Nucleotide-diphossugar_trans"/>
</dbReference>
<dbReference type="AlphaFoldDB" id="D9Q2G2"/>
<name>D9Q2G2_ACIS3</name>
<dbReference type="HOGENOM" id="CLU_029499_2_2_2"/>
<dbReference type="InParanoid" id="D9Q2G2"/>
<dbReference type="STRING" id="666510.ASAC_1095"/>
<dbReference type="CDD" id="cd04181">
    <property type="entry name" value="NTP_transferase"/>
    <property type="match status" value="1"/>
</dbReference>
<dbReference type="InterPro" id="IPR005835">
    <property type="entry name" value="NTP_transferase_dom"/>
</dbReference>
<dbReference type="RefSeq" id="WP_013267012.1">
    <property type="nucleotide sequence ID" value="NC_014374.1"/>
</dbReference>
<dbReference type="PANTHER" id="PTHR22572">
    <property type="entry name" value="SUGAR-1-PHOSPHATE GUANYL TRANSFERASE"/>
    <property type="match status" value="1"/>
</dbReference>
<dbReference type="EMBL" id="CP001742">
    <property type="protein sequence ID" value="ADL19500.1"/>
    <property type="molecule type" value="Genomic_DNA"/>
</dbReference>
<evidence type="ECO:0000313" key="2">
    <source>
        <dbReference type="EMBL" id="ADL19500.1"/>
    </source>
</evidence>
<feature type="domain" description="Nucleotidyl transferase" evidence="1">
    <location>
        <begin position="4"/>
        <end position="231"/>
    </location>
</feature>
<proteinExistence type="predicted"/>
<dbReference type="GeneID" id="9499342"/>
<dbReference type="GO" id="GO:0016740">
    <property type="term" value="F:transferase activity"/>
    <property type="evidence" value="ECO:0007669"/>
    <property type="project" value="UniProtKB-KW"/>
</dbReference>
<protein>
    <submittedName>
        <fullName evidence="2">Putative sugar-phosphate nucleotidyl transferase</fullName>
    </submittedName>
</protein>
<keyword evidence="2" id="KW-0808">Transferase</keyword>
<accession>D9Q2G2</accession>